<dbReference type="InterPro" id="IPR001650">
    <property type="entry name" value="Helicase_C-like"/>
</dbReference>
<dbReference type="InterPro" id="IPR027417">
    <property type="entry name" value="P-loop_NTPase"/>
</dbReference>
<dbReference type="GO" id="GO:0003676">
    <property type="term" value="F:nucleic acid binding"/>
    <property type="evidence" value="ECO:0007669"/>
    <property type="project" value="InterPro"/>
</dbReference>
<dbReference type="Gene3D" id="3.40.50.300">
    <property type="entry name" value="P-loop containing nucleotide triphosphate hydrolases"/>
    <property type="match status" value="2"/>
</dbReference>
<reference evidence="8 9" key="1">
    <citation type="journal article" date="2013" name="Genome Announc.">
        <title>Draft genome sequence of an Actinobacterium, Brachybacterium muris strain UCD-AY4.</title>
        <authorList>
            <person name="Lo J.R."/>
            <person name="Lang J.M."/>
            <person name="Darling A.E."/>
            <person name="Eisen J.A."/>
            <person name="Coil D.A."/>
        </authorList>
    </citation>
    <scope>NUCLEOTIDE SEQUENCE [LARGE SCALE GENOMIC DNA]</scope>
    <source>
        <strain evidence="8 9">UCD-AY4</strain>
    </source>
</reference>
<keyword evidence="2" id="KW-0378">Hydrolase</keyword>
<evidence type="ECO:0000259" key="6">
    <source>
        <dbReference type="PROSITE" id="PS51192"/>
    </source>
</evidence>
<dbReference type="RefSeq" id="WP_017824156.1">
    <property type="nucleotide sequence ID" value="NZ_AORC01000021.1"/>
</dbReference>
<protein>
    <submittedName>
        <fullName evidence="8">DEAD/DEAH box helicase</fullName>
    </submittedName>
</protein>
<dbReference type="InterPro" id="IPR014001">
    <property type="entry name" value="Helicase_ATP-bd"/>
</dbReference>
<dbReference type="InterPro" id="IPR050699">
    <property type="entry name" value="RNA-DNA_Helicase"/>
</dbReference>
<keyword evidence="9" id="KW-1185">Reference proteome</keyword>
<accession>A0A022KVG1</accession>
<evidence type="ECO:0000313" key="8">
    <source>
        <dbReference type="EMBL" id="EYT47925.1"/>
    </source>
</evidence>
<comment type="caution">
    <text evidence="8">The sequence shown here is derived from an EMBL/GenBank/DDBJ whole genome shotgun (WGS) entry which is preliminary data.</text>
</comment>
<dbReference type="EMBL" id="AORC01000021">
    <property type="protein sequence ID" value="EYT47925.1"/>
    <property type="molecule type" value="Genomic_DNA"/>
</dbReference>
<dbReference type="SUPFAM" id="SSF52540">
    <property type="entry name" value="P-loop containing nucleoside triphosphate hydrolases"/>
    <property type="match status" value="1"/>
</dbReference>
<dbReference type="Proteomes" id="UP000019754">
    <property type="component" value="Unassembled WGS sequence"/>
</dbReference>
<dbReference type="Pfam" id="PF00271">
    <property type="entry name" value="Helicase_C"/>
    <property type="match status" value="1"/>
</dbReference>
<dbReference type="GO" id="GO:0004386">
    <property type="term" value="F:helicase activity"/>
    <property type="evidence" value="ECO:0007669"/>
    <property type="project" value="UniProtKB-KW"/>
</dbReference>
<evidence type="ECO:0000256" key="3">
    <source>
        <dbReference type="ARBA" id="ARBA00022806"/>
    </source>
</evidence>
<dbReference type="PANTHER" id="PTHR12131">
    <property type="entry name" value="ATP-DEPENDENT RNA AND DNA HELICASE"/>
    <property type="match status" value="1"/>
</dbReference>
<feature type="region of interest" description="Disordered" evidence="5">
    <location>
        <begin position="1"/>
        <end position="21"/>
    </location>
</feature>
<dbReference type="SMART" id="SM00487">
    <property type="entry name" value="DEXDc"/>
    <property type="match status" value="1"/>
</dbReference>
<dbReference type="Pfam" id="PF00270">
    <property type="entry name" value="DEAD"/>
    <property type="match status" value="1"/>
</dbReference>
<dbReference type="Pfam" id="PF12029">
    <property type="entry name" value="DUF3516"/>
    <property type="match status" value="1"/>
</dbReference>
<dbReference type="GO" id="GO:0016787">
    <property type="term" value="F:hydrolase activity"/>
    <property type="evidence" value="ECO:0007669"/>
    <property type="project" value="UniProtKB-KW"/>
</dbReference>
<evidence type="ECO:0000259" key="7">
    <source>
        <dbReference type="PROSITE" id="PS51194"/>
    </source>
</evidence>
<feature type="region of interest" description="Disordered" evidence="5">
    <location>
        <begin position="401"/>
        <end position="427"/>
    </location>
</feature>
<dbReference type="PROSITE" id="PS51194">
    <property type="entry name" value="HELICASE_CTER"/>
    <property type="match status" value="1"/>
</dbReference>
<evidence type="ECO:0000256" key="4">
    <source>
        <dbReference type="ARBA" id="ARBA00022840"/>
    </source>
</evidence>
<dbReference type="OrthoDB" id="3229913at2"/>
<dbReference type="InterPro" id="IPR011545">
    <property type="entry name" value="DEAD/DEAH_box_helicase_dom"/>
</dbReference>
<evidence type="ECO:0000256" key="1">
    <source>
        <dbReference type="ARBA" id="ARBA00022741"/>
    </source>
</evidence>
<dbReference type="GO" id="GO:0005524">
    <property type="term" value="F:ATP binding"/>
    <property type="evidence" value="ECO:0007669"/>
    <property type="project" value="UniProtKB-KW"/>
</dbReference>
<evidence type="ECO:0000256" key="5">
    <source>
        <dbReference type="SAM" id="MobiDB-lite"/>
    </source>
</evidence>
<feature type="domain" description="Helicase ATP-binding" evidence="6">
    <location>
        <begin position="50"/>
        <end position="206"/>
    </location>
</feature>
<dbReference type="PROSITE" id="PS51192">
    <property type="entry name" value="HELICASE_ATP_BIND_1"/>
    <property type="match status" value="1"/>
</dbReference>
<dbReference type="AlphaFoldDB" id="A0A022KVG1"/>
<dbReference type="SMART" id="SM00490">
    <property type="entry name" value="HELICc"/>
    <property type="match status" value="1"/>
</dbReference>
<evidence type="ECO:0000256" key="2">
    <source>
        <dbReference type="ARBA" id="ARBA00022801"/>
    </source>
</evidence>
<keyword evidence="4" id="KW-0067">ATP-binding</keyword>
<dbReference type="HOGENOM" id="CLU_017075_0_0_11"/>
<dbReference type="InterPro" id="IPR021904">
    <property type="entry name" value="DUF3516"/>
</dbReference>
<name>A0A022KVG1_9MICO</name>
<gene>
    <name evidence="8" type="ORF">D641_0114155</name>
</gene>
<sequence length="858" mass="95542">MASLTPFLPGDHSSPVAADDESAQDRIVDGFIASQEEIGRTLYPHQEEALLAIAAGDHVIAATPTGSGKTTIAYAALFAAMARGERAYYTAPIKALVSEKFFDLVSQFGAENVGMMTGDSSVNHDAPIIVCTAEIFANHALRDGPTSDVGLAVMDEFHFYGDSQRGWAWQVPLVELPNCQFVLMSATLGDVTFFEEDLEQRTGRPVTTIDDAPRPVPLDFRWSMEPLPDTIATILQDRDAPVYIVHFTQKEALEQAQALQGQKILTAEEKEQVREIIGDFRFAKGFGRTLSKLVREGIGVHHAGMLPKYRRLVEKLAQSGLLKIICGTDTLGVGINVPIRTVLLTGLVKYDGRRSRLLNAREFHQIAGRAGRAGYDTVGHVVVQAPIWTIEFEKERAKVRAREEAGKAPNNAKKRKKEPKPKVPDGAVTWSEQNLTKLVENPPEQLRPHLRITASMVLALITRPGDAIAAGRHLIMTSHQTRTQKLVLVKQAVEIFRGLRDADIIEILDEPDHLGRRIALVEDLQLDFTMNQPLAPFAIAMIDSLDEEADTVTLDTVSIIEAILEDPMQILLGQQNAAKGELLAELKADGVEYTERMAQLDEVTWPKPLAEDLEAALEIYRAKHPWVRAGDLSPKSIVREIYETGQTFSEFVQRYTLARSEGIVLRYLSDAYQAMRRTIPQDLRTEQLEDMIEWLGVLVRGIDSSLLDEWEALTHPEDAPDGAEEIRPTTPRGLSAQTKVLRTMVRSAMWQRVEHFAFEREARLAELDGASGWDRKAWAEAMDDYYDTYDHVGIDGPARSPQLLQITEESKVWRIRQVLDDPDHNRDWGIEAELDLEATDEAGEPVLAITHVGELGGH</sequence>
<dbReference type="STRING" id="1249481.D641_0114155"/>
<dbReference type="PANTHER" id="PTHR12131:SF1">
    <property type="entry name" value="ATP-DEPENDENT RNA HELICASE SUPV3L1, MITOCHONDRIAL-RELATED"/>
    <property type="match status" value="1"/>
</dbReference>
<evidence type="ECO:0000313" key="9">
    <source>
        <dbReference type="Proteomes" id="UP000019754"/>
    </source>
</evidence>
<proteinExistence type="predicted"/>
<dbReference type="CDD" id="cd17921">
    <property type="entry name" value="DEXHc_Ski2"/>
    <property type="match status" value="1"/>
</dbReference>
<feature type="domain" description="Helicase C-terminal" evidence="7">
    <location>
        <begin position="260"/>
        <end position="420"/>
    </location>
</feature>
<organism evidence="8 9">
    <name type="scientific">Brachybacterium muris UCD-AY4</name>
    <dbReference type="NCBI Taxonomy" id="1249481"/>
    <lineage>
        <taxon>Bacteria</taxon>
        <taxon>Bacillati</taxon>
        <taxon>Actinomycetota</taxon>
        <taxon>Actinomycetes</taxon>
        <taxon>Micrococcales</taxon>
        <taxon>Dermabacteraceae</taxon>
        <taxon>Brachybacterium</taxon>
    </lineage>
</organism>
<keyword evidence="1" id="KW-0547">Nucleotide-binding</keyword>
<keyword evidence="3 8" id="KW-0347">Helicase</keyword>